<dbReference type="RefSeq" id="XP_033597437.1">
    <property type="nucleotide sequence ID" value="XM_033739048.1"/>
</dbReference>
<feature type="region of interest" description="Disordered" evidence="1">
    <location>
        <begin position="773"/>
        <end position="806"/>
    </location>
</feature>
<sequence>MVSTRRQKQEEPPALATQPKVQIARGGLKKAVATKEPPIADVKVSTATKASAAKKAPAPKKPTTTRSRANKGKTVEDEDLPRQEDQQITGKTTRAKKSVKDDDSAAKAPTRATRARAASKATQSEEPQKTLQKKNPSKDAPAAHRAPRIRGTRKDTEEVQIGVEPEIEGAVETGTLNEASDHPPPVERKTRATATKTTKVSSRAKAPVASSKSRVKSAPKKTTKTTTTTTAITRATRGTRSKKVPEVPDEDFEPATEHVPSVIKIEMAAIRAPTLSPGKAASASLLRMSPSKSIMQKIAELPTTSSIVVSPSKLPRPQDNDVEMMDSYDALAPTPLFQRSDALNANQTPSMKSSLFTVSARKPPGSVRRLHAMSPSQALVKPPGQAVDEHQKLGSSLFSRSPKKLHAIIPSKAMIKPPGQTVDERQKAESSLFSASPKKLHMESMGIFGAACKNKRPAEGGETQSSLTASPRKVKLTSPTMKFDNRFPETSASVQRPFGKSSLNSSPRRMKTPGRTPKTAPISSIRAFLDSGTPTKAPPRFTLPTQDVIIESEEADVTMVFEEPQFPCDVLPTAIESNPMGSDEDDVFAIGTAQTLSSYEAQEVMPETPGQERGEPEIIFTENGLNELATPALRRSDVIHERSPIAEISRSVLKESHLDSLTQAGLAEDISRTKQAQETEDDLSIFINTTTVETEILPDLAMNDSIIANLDQKAPASADSSILITLNQDPHEKHTLPSELPVVESDAEAPLNVVPSTPSTPKQMPVPIMLPLSTAKRPKMSPRKSSLRSPEKKSFESPRKTVTWQQLEQNATPSKNDGILDGMTFYVDTRTNDQVDQSYMFVSYLERAGAVCVPQWSSNSMGVTHVLWMNGDIRTLEKVVASDGAVTCVNVGWAVACENSGKRIDESAYLTDLSCVPGNSPVKPLSTLSANSSPLMARTPSRSPFKPVSTPFTMKPLPPSPQISFDDFDKENSPAMTTGGSPATPYFLHKEELIQRTCPPKQNNKPLFSGSLSSSSFADRLTATKRRRSDVGGTTSGRTPKRSRPALRDIFE</sequence>
<dbReference type="AlphaFoldDB" id="A0A6A6VYS3"/>
<feature type="compositionally biased region" description="Basic residues" evidence="1">
    <location>
        <begin position="213"/>
        <end position="223"/>
    </location>
</feature>
<dbReference type="PANTHER" id="PTHR14625">
    <property type="entry name" value="MICROCEPHALIN"/>
    <property type="match status" value="1"/>
</dbReference>
<feature type="compositionally biased region" description="Low complexity" evidence="1">
    <location>
        <begin position="1007"/>
        <end position="1017"/>
    </location>
</feature>
<feature type="region of interest" description="Disordered" evidence="1">
    <location>
        <begin position="454"/>
        <end position="520"/>
    </location>
</feature>
<evidence type="ECO:0000259" key="2">
    <source>
        <dbReference type="PROSITE" id="PS50172"/>
    </source>
</evidence>
<feature type="compositionally biased region" description="Basic residues" evidence="1">
    <location>
        <begin position="776"/>
        <end position="786"/>
    </location>
</feature>
<protein>
    <recommendedName>
        <fullName evidence="2">BRCT domain-containing protein</fullName>
    </recommendedName>
</protein>
<dbReference type="EMBL" id="ML996578">
    <property type="protein sequence ID" value="KAF2754986.1"/>
    <property type="molecule type" value="Genomic_DNA"/>
</dbReference>
<name>A0A6A6VYS3_9PEZI</name>
<feature type="compositionally biased region" description="Low complexity" evidence="1">
    <location>
        <begin position="42"/>
        <end position="65"/>
    </location>
</feature>
<evidence type="ECO:0000313" key="3">
    <source>
        <dbReference type="EMBL" id="KAF2754986.1"/>
    </source>
</evidence>
<dbReference type="Gene3D" id="3.40.50.10190">
    <property type="entry name" value="BRCT domain"/>
    <property type="match status" value="1"/>
</dbReference>
<accession>A0A6A6VYS3</accession>
<dbReference type="InterPro" id="IPR036420">
    <property type="entry name" value="BRCT_dom_sf"/>
</dbReference>
<feature type="compositionally biased region" description="Basic and acidic residues" evidence="1">
    <location>
        <begin position="789"/>
        <end position="799"/>
    </location>
</feature>
<feature type="region of interest" description="Disordered" evidence="1">
    <location>
        <begin position="1"/>
        <end position="255"/>
    </location>
</feature>
<dbReference type="InterPro" id="IPR022047">
    <property type="entry name" value="Microcephalin-like"/>
</dbReference>
<dbReference type="GeneID" id="54480102"/>
<reference evidence="3" key="1">
    <citation type="journal article" date="2020" name="Stud. Mycol.">
        <title>101 Dothideomycetes genomes: a test case for predicting lifestyles and emergence of pathogens.</title>
        <authorList>
            <person name="Haridas S."/>
            <person name="Albert R."/>
            <person name="Binder M."/>
            <person name="Bloem J."/>
            <person name="Labutti K."/>
            <person name="Salamov A."/>
            <person name="Andreopoulos B."/>
            <person name="Baker S."/>
            <person name="Barry K."/>
            <person name="Bills G."/>
            <person name="Bluhm B."/>
            <person name="Cannon C."/>
            <person name="Castanera R."/>
            <person name="Culley D."/>
            <person name="Daum C."/>
            <person name="Ezra D."/>
            <person name="Gonzalez J."/>
            <person name="Henrissat B."/>
            <person name="Kuo A."/>
            <person name="Liang C."/>
            <person name="Lipzen A."/>
            <person name="Lutzoni F."/>
            <person name="Magnuson J."/>
            <person name="Mondo S."/>
            <person name="Nolan M."/>
            <person name="Ohm R."/>
            <person name="Pangilinan J."/>
            <person name="Park H.-J."/>
            <person name="Ramirez L."/>
            <person name="Alfaro M."/>
            <person name="Sun H."/>
            <person name="Tritt A."/>
            <person name="Yoshinaga Y."/>
            <person name="Zwiers L.-H."/>
            <person name="Turgeon B."/>
            <person name="Goodwin S."/>
            <person name="Spatafora J."/>
            <person name="Crous P."/>
            <person name="Grigoriev I."/>
        </authorList>
    </citation>
    <scope>NUCLEOTIDE SEQUENCE</scope>
    <source>
        <strain evidence="3">CBS 121739</strain>
    </source>
</reference>
<dbReference type="GO" id="GO:0000278">
    <property type="term" value="P:mitotic cell cycle"/>
    <property type="evidence" value="ECO:0007669"/>
    <property type="project" value="TreeGrafter"/>
</dbReference>
<proteinExistence type="predicted"/>
<dbReference type="InterPro" id="IPR001357">
    <property type="entry name" value="BRCT_dom"/>
</dbReference>
<feature type="compositionally biased region" description="Low complexity" evidence="1">
    <location>
        <begin position="106"/>
        <end position="122"/>
    </location>
</feature>
<dbReference type="OrthoDB" id="2384350at2759"/>
<dbReference type="CDD" id="cd17716">
    <property type="entry name" value="BRCT_microcephalin_rpt1"/>
    <property type="match status" value="1"/>
</dbReference>
<dbReference type="PANTHER" id="PTHR14625:SF3">
    <property type="entry name" value="MICROCEPHALIN"/>
    <property type="match status" value="1"/>
</dbReference>
<feature type="compositionally biased region" description="Low complexity" evidence="1">
    <location>
        <begin position="192"/>
        <end position="206"/>
    </location>
</feature>
<dbReference type="SUPFAM" id="SSF52113">
    <property type="entry name" value="BRCT domain"/>
    <property type="match status" value="1"/>
</dbReference>
<feature type="compositionally biased region" description="Basic and acidic residues" evidence="1">
    <location>
        <begin position="179"/>
        <end position="190"/>
    </location>
</feature>
<feature type="region of interest" description="Disordered" evidence="1">
    <location>
        <begin position="998"/>
        <end position="1052"/>
    </location>
</feature>
<organism evidence="3 4">
    <name type="scientific">Pseudovirgaria hyperparasitica</name>
    <dbReference type="NCBI Taxonomy" id="470096"/>
    <lineage>
        <taxon>Eukaryota</taxon>
        <taxon>Fungi</taxon>
        <taxon>Dikarya</taxon>
        <taxon>Ascomycota</taxon>
        <taxon>Pezizomycotina</taxon>
        <taxon>Dothideomycetes</taxon>
        <taxon>Dothideomycetes incertae sedis</taxon>
        <taxon>Acrospermales</taxon>
        <taxon>Acrospermaceae</taxon>
        <taxon>Pseudovirgaria</taxon>
    </lineage>
</organism>
<feature type="compositionally biased region" description="Low complexity" evidence="1">
    <location>
        <begin position="224"/>
        <end position="236"/>
    </location>
</feature>
<keyword evidence="4" id="KW-1185">Reference proteome</keyword>
<gene>
    <name evidence="3" type="ORF">EJ05DRAFT_118362</name>
</gene>
<feature type="region of interest" description="Disordered" evidence="1">
    <location>
        <begin position="930"/>
        <end position="959"/>
    </location>
</feature>
<evidence type="ECO:0000313" key="4">
    <source>
        <dbReference type="Proteomes" id="UP000799437"/>
    </source>
</evidence>
<feature type="domain" description="BRCT" evidence="2">
    <location>
        <begin position="815"/>
        <end position="911"/>
    </location>
</feature>
<dbReference type="Proteomes" id="UP000799437">
    <property type="component" value="Unassembled WGS sequence"/>
</dbReference>
<dbReference type="PROSITE" id="PS50172">
    <property type="entry name" value="BRCT"/>
    <property type="match status" value="1"/>
</dbReference>
<evidence type="ECO:0000256" key="1">
    <source>
        <dbReference type="SAM" id="MobiDB-lite"/>
    </source>
</evidence>